<dbReference type="AlphaFoldDB" id="A0A1C3H2G8"/>
<reference evidence="4" key="1">
    <citation type="submission" date="2016-04" db="EMBL/GenBank/DDBJ databases">
        <authorList>
            <person name="Tagini F."/>
        </authorList>
    </citation>
    <scope>NUCLEOTIDE SEQUENCE [LARGE SCALE GENOMIC DNA]</scope>
    <source>
        <strain evidence="4">CHUV0807</strain>
    </source>
</reference>
<feature type="signal peptide" evidence="1">
    <location>
        <begin position="1"/>
        <end position="22"/>
    </location>
</feature>
<dbReference type="RefSeq" id="WP_079539433.1">
    <property type="nucleotide sequence ID" value="NZ_FKLO01000023.1"/>
</dbReference>
<dbReference type="EMBL" id="FKLO01000023">
    <property type="protein sequence ID" value="SAM58689.1"/>
    <property type="molecule type" value="Genomic_DNA"/>
</dbReference>
<feature type="chain" id="PRO_5008674764" description="Transferrin-binding protein B C-lobe/N-lobe beta-barrel domain-containing protein" evidence="1">
    <location>
        <begin position="23"/>
        <end position="196"/>
    </location>
</feature>
<sequence>MKNILLSTAVVSLLAACGGSGASDTITPDDAHIDLSKEKKGSVVINTPNGRLHGYNQYASFYGVWVDDNKAKRELRYRGDKTVNVPQSGKAVYHGNAVRWDTVKDQVLNNGESTLNVDFGERTVDGKIIFKGFRRDITLEEGALRGAEYKGTASVVGDSKGRYEGALYGENAQETAGQVVFPNDSSLNTSFGGTRD</sequence>
<dbReference type="PROSITE" id="PS51257">
    <property type="entry name" value="PROKAR_LIPOPROTEIN"/>
    <property type="match status" value="1"/>
</dbReference>
<dbReference type="SUPFAM" id="SSF56925">
    <property type="entry name" value="OMPA-like"/>
    <property type="match status" value="1"/>
</dbReference>
<dbReference type="InterPro" id="IPR001677">
    <property type="entry name" value="TbpB_B_D"/>
</dbReference>
<dbReference type="Pfam" id="PF01298">
    <property type="entry name" value="TbpB_B_D"/>
    <property type="match status" value="1"/>
</dbReference>
<accession>A0A1C3H2G8</accession>
<gene>
    <name evidence="3" type="ORF">CHUV0807_0474</name>
</gene>
<evidence type="ECO:0000313" key="4">
    <source>
        <dbReference type="Proteomes" id="UP000190837"/>
    </source>
</evidence>
<proteinExistence type="predicted"/>
<dbReference type="Gene3D" id="2.40.160.90">
    <property type="match status" value="1"/>
</dbReference>
<dbReference type="NCBIfam" id="NF041636">
    <property type="entry name" value="slam_lipo"/>
    <property type="match status" value="1"/>
</dbReference>
<evidence type="ECO:0000313" key="3">
    <source>
        <dbReference type="EMBL" id="SAM58689.1"/>
    </source>
</evidence>
<evidence type="ECO:0000256" key="1">
    <source>
        <dbReference type="SAM" id="SignalP"/>
    </source>
</evidence>
<organism evidence="3 4">
    <name type="scientific">Cardiobacterium hominis</name>
    <dbReference type="NCBI Taxonomy" id="2718"/>
    <lineage>
        <taxon>Bacteria</taxon>
        <taxon>Pseudomonadati</taxon>
        <taxon>Pseudomonadota</taxon>
        <taxon>Gammaproteobacteria</taxon>
        <taxon>Cardiobacteriales</taxon>
        <taxon>Cardiobacteriaceae</taxon>
        <taxon>Cardiobacterium</taxon>
    </lineage>
</organism>
<keyword evidence="1" id="KW-0732">Signal</keyword>
<dbReference type="InterPro" id="IPR011250">
    <property type="entry name" value="OMP/PagP_B-barrel"/>
</dbReference>
<dbReference type="InterPro" id="IPR054843">
    <property type="entry name" value="Slam_hemophilin_C"/>
</dbReference>
<dbReference type="Proteomes" id="UP000190837">
    <property type="component" value="Unassembled WGS sequence"/>
</dbReference>
<protein>
    <recommendedName>
        <fullName evidence="2">Transferrin-binding protein B C-lobe/N-lobe beta-barrel domain-containing protein</fullName>
    </recommendedName>
</protein>
<name>A0A1C3H2G8_9GAMM</name>
<evidence type="ECO:0000259" key="2">
    <source>
        <dbReference type="Pfam" id="PF01298"/>
    </source>
</evidence>
<feature type="domain" description="Transferrin-binding protein B C-lobe/N-lobe beta-barrel" evidence="2">
    <location>
        <begin position="85"/>
        <end position="195"/>
    </location>
</feature>